<reference evidence="1 2" key="1">
    <citation type="submission" date="2015-08" db="EMBL/GenBank/DDBJ databases">
        <title>Next Generation Sequencing and Analysis of the Genome of Puccinia sorghi L Schw, the Causal Agent of Maize Common Rust.</title>
        <authorList>
            <person name="Rochi L."/>
            <person name="Burguener G."/>
            <person name="Darino M."/>
            <person name="Turjanski A."/>
            <person name="Kreff E."/>
            <person name="Dieguez M.J."/>
            <person name="Sacco F."/>
        </authorList>
    </citation>
    <scope>NUCLEOTIDE SEQUENCE [LARGE SCALE GENOMIC DNA]</scope>
    <source>
        <strain evidence="1 2">RO10H11247</strain>
    </source>
</reference>
<dbReference type="EMBL" id="LAVV01012710">
    <property type="protein sequence ID" value="KNZ46417.1"/>
    <property type="molecule type" value="Genomic_DNA"/>
</dbReference>
<name>A0A0L6UDW4_9BASI</name>
<evidence type="ECO:0000313" key="1">
    <source>
        <dbReference type="EMBL" id="KNZ46417.1"/>
    </source>
</evidence>
<proteinExistence type="predicted"/>
<gene>
    <name evidence="1" type="ORF">VP01_7294g1</name>
</gene>
<accession>A0A0L6UDW4</accession>
<dbReference type="Proteomes" id="UP000037035">
    <property type="component" value="Unassembled WGS sequence"/>
</dbReference>
<dbReference type="STRING" id="27349.A0A0L6UDW4"/>
<keyword evidence="2" id="KW-1185">Reference proteome</keyword>
<sequence>FHHHMWLASTISTTSFFKGLGNFLDDQHKQPLLGRGSHRRRQLQIPFTHSAELYSRILMLKDEVFQASLELTTTQKWASSLISSLSWMAIINNHTTHMPAKIHLLKTNTLCTSWLPERSCHMLQQGFMVYKSGKKLYYPISILGRILLDFPSSRIGVLYDIGCQPKTHVFKLSIHYQSINCS</sequence>
<protein>
    <submittedName>
        <fullName evidence="1">Uncharacterized protein</fullName>
    </submittedName>
</protein>
<organism evidence="1 2">
    <name type="scientific">Puccinia sorghi</name>
    <dbReference type="NCBI Taxonomy" id="27349"/>
    <lineage>
        <taxon>Eukaryota</taxon>
        <taxon>Fungi</taxon>
        <taxon>Dikarya</taxon>
        <taxon>Basidiomycota</taxon>
        <taxon>Pucciniomycotina</taxon>
        <taxon>Pucciniomycetes</taxon>
        <taxon>Pucciniales</taxon>
        <taxon>Pucciniaceae</taxon>
        <taxon>Puccinia</taxon>
    </lineage>
</organism>
<dbReference type="PANTHER" id="PTHR33096">
    <property type="entry name" value="CXC2 DOMAIN-CONTAINING PROTEIN"/>
    <property type="match status" value="1"/>
</dbReference>
<dbReference type="AlphaFoldDB" id="A0A0L6UDW4"/>
<dbReference type="VEuPathDB" id="FungiDB:VP01_7294g1"/>
<comment type="caution">
    <text evidence="1">The sequence shown here is derived from an EMBL/GenBank/DDBJ whole genome shotgun (WGS) entry which is preliminary data.</text>
</comment>
<dbReference type="PANTHER" id="PTHR33096:SF1">
    <property type="entry name" value="CXC1-LIKE CYSTEINE CLUSTER ASSOCIATED WITH KDZ TRANSPOSASES DOMAIN-CONTAINING PROTEIN"/>
    <property type="match status" value="1"/>
</dbReference>
<feature type="non-terminal residue" evidence="1">
    <location>
        <position position="1"/>
    </location>
</feature>
<evidence type="ECO:0000313" key="2">
    <source>
        <dbReference type="Proteomes" id="UP000037035"/>
    </source>
</evidence>